<dbReference type="InterPro" id="IPR016159">
    <property type="entry name" value="Cullin_repeat-like_dom_sf"/>
</dbReference>
<dbReference type="Pfam" id="PF00888">
    <property type="entry name" value="Cullin"/>
    <property type="match status" value="1"/>
</dbReference>
<name>D0N4B2_PHYIT</name>
<dbReference type="Pfam" id="PF26557">
    <property type="entry name" value="Cullin_AB"/>
    <property type="match status" value="1"/>
</dbReference>
<feature type="domain" description="GIY-YIG" evidence="7">
    <location>
        <begin position="899"/>
        <end position="1003"/>
    </location>
</feature>
<dbReference type="Gene3D" id="1.20.1310.10">
    <property type="entry name" value="Cullin Repeats"/>
    <property type="match status" value="4"/>
</dbReference>
<dbReference type="FunFam" id="1.20.1310.10:FF:000001">
    <property type="entry name" value="Cullin 3"/>
    <property type="match status" value="1"/>
</dbReference>
<organism evidence="8 9">
    <name type="scientific">Phytophthora infestans (strain T30-4)</name>
    <name type="common">Potato late blight agent</name>
    <dbReference type="NCBI Taxonomy" id="403677"/>
    <lineage>
        <taxon>Eukaryota</taxon>
        <taxon>Sar</taxon>
        <taxon>Stramenopiles</taxon>
        <taxon>Oomycota</taxon>
        <taxon>Peronosporomycetes</taxon>
        <taxon>Peronosporales</taxon>
        <taxon>Peronosporaceae</taxon>
        <taxon>Phytophthora</taxon>
    </lineage>
</organism>
<dbReference type="InterPro" id="IPR019559">
    <property type="entry name" value="Cullin_neddylation_domain"/>
</dbReference>
<dbReference type="SUPFAM" id="SSF75632">
    <property type="entry name" value="Cullin homology domain"/>
    <property type="match status" value="1"/>
</dbReference>
<dbReference type="FunFam" id="1.20.1310.10:FF:000024">
    <property type="entry name" value="Cullin-4 like"/>
    <property type="match status" value="1"/>
</dbReference>
<dbReference type="Gene3D" id="3.30.230.130">
    <property type="entry name" value="Cullin, Chain C, Domain 2"/>
    <property type="match status" value="1"/>
</dbReference>
<dbReference type="Gene3D" id="1.10.10.10">
    <property type="entry name" value="Winged helix-like DNA-binding domain superfamily/Winged helix DNA-binding domain"/>
    <property type="match status" value="1"/>
</dbReference>
<evidence type="ECO:0000256" key="2">
    <source>
        <dbReference type="ARBA" id="ARBA00022843"/>
    </source>
</evidence>
<protein>
    <submittedName>
        <fullName evidence="8">Cullin family protein, putative</fullName>
    </submittedName>
</protein>
<dbReference type="SUPFAM" id="SSF74788">
    <property type="entry name" value="Cullin repeat-like"/>
    <property type="match status" value="1"/>
</dbReference>
<dbReference type="Pfam" id="PF01541">
    <property type="entry name" value="GIY-YIG"/>
    <property type="match status" value="1"/>
</dbReference>
<dbReference type="SMART" id="SM00182">
    <property type="entry name" value="CULLIN"/>
    <property type="match status" value="1"/>
</dbReference>
<dbReference type="GO" id="GO:0031625">
    <property type="term" value="F:ubiquitin protein ligase binding"/>
    <property type="evidence" value="ECO:0007669"/>
    <property type="project" value="InterPro"/>
</dbReference>
<dbReference type="InterPro" id="IPR001373">
    <property type="entry name" value="Cullin_N"/>
</dbReference>
<evidence type="ECO:0000256" key="3">
    <source>
        <dbReference type="PROSITE-ProRule" id="PRU00330"/>
    </source>
</evidence>
<dbReference type="GO" id="GO:0031461">
    <property type="term" value="C:cullin-RING ubiquitin ligase complex"/>
    <property type="evidence" value="ECO:0007669"/>
    <property type="project" value="InterPro"/>
</dbReference>
<dbReference type="OMA" id="NYQEQTW"/>
<dbReference type="OrthoDB" id="27073at2759"/>
<dbReference type="VEuPathDB" id="FungiDB:PITG_06199"/>
<dbReference type="InterPro" id="IPR036317">
    <property type="entry name" value="Cullin_homology_sf"/>
</dbReference>
<dbReference type="FunFam" id="1.10.10.10:FF:000050">
    <property type="entry name" value="Cullin 4B"/>
    <property type="match status" value="1"/>
</dbReference>
<dbReference type="FunFam" id="1.20.1310.10:FF:000035">
    <property type="entry name" value="Ubiquitin ligase subunit CulD, putative"/>
    <property type="match status" value="1"/>
</dbReference>
<dbReference type="RefSeq" id="XP_002998367.1">
    <property type="nucleotide sequence ID" value="XM_002998321.1"/>
</dbReference>
<evidence type="ECO:0000256" key="4">
    <source>
        <dbReference type="RuleBase" id="RU003829"/>
    </source>
</evidence>
<dbReference type="HOGENOM" id="CLU_004747_7_1_1"/>
<dbReference type="InterPro" id="IPR000305">
    <property type="entry name" value="GIY-YIG_endonuc"/>
</dbReference>
<dbReference type="SUPFAM" id="SSF46785">
    <property type="entry name" value="Winged helix' DNA-binding domain"/>
    <property type="match status" value="1"/>
</dbReference>
<dbReference type="PROSITE" id="PS01256">
    <property type="entry name" value="CULLIN_1"/>
    <property type="match status" value="1"/>
</dbReference>
<evidence type="ECO:0000259" key="7">
    <source>
        <dbReference type="PROSITE" id="PS50164"/>
    </source>
</evidence>
<dbReference type="GeneID" id="9472338"/>
<sequence>MASAGFTSSANGRTGFNRKQERSNSGFGLKLGAKKKKMTIKPFKVTPKLPEAFEHDTWTKLEAAVHAVHGKQMSTLSREELYRSVEDMCTWKMAARLYTRLEETCSLHIRERVEDLAQYTGGDMNLFLEAVHRLWEDHCEDMLVIRTIFLYLDRTYVMQTPHIASIWDMGLNLVRDNLVQRRSLETKLIDALLELVEHERKGEAINRSYLYNLLRMLLSLHLYHADFETPFLMASERFYLQEGAAKVECVSVQQFLVHAEKRLHEETERVNHYLDASTKKQLVSVVENKLLKPHVATLLERGFETLMEEGRLDDLKRMYALFARVEAINDLKTAFSSYIQKNVSKLVMDDQQEKTFVEKILKLKADLDAVLSDSFQANSKFAFAMKSAMENAINVRANRPAELVAKFVDSKLRTGNKGGSEAEVESLLDRVMVIFRYIQGKDVFEAFYKKDLAKRLLVGKSASFDLEKLMLSKLKTECGSSFTNKLEGMFKDIDLSQNVMTQFQQHAASRNALEALHGNRGVPDMQVQVLTTGFWPPYAAVEINLPAALLPLKEIFDKFYSSKYQGRQLQWQHSLAQCVVKATFPSGKKELVVSLYQTVVLLCFNGADSLGFKEIKEQARIEDGELRRTLQSLACGKTRVLQKQPKGREINDDDTFEFNSKFANQLIRIKINSIQMKETKKENEDTHERVFRDRQYQVDAAIVRIMKARKKLSHALLMTEIFTQVRFPAKAADIKRRIESLIDREYLERDSSNAQMYNYLATDTQFGNGLFSLGLARLDAVLFLRPISKMPPSKDIKASATRPAKFSKAKVTSKTKTKAKAKIREPEKIICFMAASNGNDPNFDTAFSGSLSKIKLKAKVSPTKVKCAASSYTQNYRYTKAHIVTRHRAAASKSSTSEDLVTIYVLALTKGKYYVGKTARTNVDERLEEHKKGKGSAWTRLHRPLRIVEIIRDADPFDEDKFTKKCMLKYGVENVRGGSYSRVDLTRSELDAVSQQLRGSTDQQAFRNNHCIAASIQ</sequence>
<dbReference type="PANTHER" id="PTHR11932">
    <property type="entry name" value="CULLIN"/>
    <property type="match status" value="1"/>
</dbReference>
<dbReference type="InParanoid" id="D0N4B2"/>
<dbReference type="AlphaFoldDB" id="D0N4B2"/>
<dbReference type="PROSITE" id="PS50069">
    <property type="entry name" value="CULLIN_2"/>
    <property type="match status" value="1"/>
</dbReference>
<dbReference type="KEGG" id="pif:PITG_06199"/>
<dbReference type="SMART" id="SM00884">
    <property type="entry name" value="Cullin_Nedd8"/>
    <property type="match status" value="1"/>
</dbReference>
<evidence type="ECO:0000256" key="1">
    <source>
        <dbReference type="ARBA" id="ARBA00006019"/>
    </source>
</evidence>
<feature type="compositionally biased region" description="Polar residues" evidence="5">
    <location>
        <begin position="1"/>
        <end position="14"/>
    </location>
</feature>
<dbReference type="InterPro" id="IPR016158">
    <property type="entry name" value="Cullin_homology"/>
</dbReference>
<keyword evidence="2" id="KW-0832">Ubl conjugation</keyword>
<proteinExistence type="inferred from homology"/>
<dbReference type="InterPro" id="IPR016157">
    <property type="entry name" value="Cullin_CS"/>
</dbReference>
<gene>
    <name evidence="8" type="ORF">PITG_06199</name>
</gene>
<evidence type="ECO:0000313" key="8">
    <source>
        <dbReference type="EMBL" id="EEY69720.1"/>
    </source>
</evidence>
<reference evidence="9" key="1">
    <citation type="journal article" date="2009" name="Nature">
        <title>Genome sequence and analysis of the Irish potato famine pathogen Phytophthora infestans.</title>
        <authorList>
            <consortium name="The Broad Institute Genome Sequencing Platform"/>
            <person name="Haas B.J."/>
            <person name="Kamoun S."/>
            <person name="Zody M.C."/>
            <person name="Jiang R.H."/>
            <person name="Handsaker R.E."/>
            <person name="Cano L.M."/>
            <person name="Grabherr M."/>
            <person name="Kodira C.D."/>
            <person name="Raffaele S."/>
            <person name="Torto-Alalibo T."/>
            <person name="Bozkurt T.O."/>
            <person name="Ah-Fong A.M."/>
            <person name="Alvarado L."/>
            <person name="Anderson V.L."/>
            <person name="Armstrong M.R."/>
            <person name="Avrova A."/>
            <person name="Baxter L."/>
            <person name="Beynon J."/>
            <person name="Boevink P.C."/>
            <person name="Bollmann S.R."/>
            <person name="Bos J.I."/>
            <person name="Bulone V."/>
            <person name="Cai G."/>
            <person name="Cakir C."/>
            <person name="Carrington J.C."/>
            <person name="Chawner M."/>
            <person name="Conti L."/>
            <person name="Costanzo S."/>
            <person name="Ewan R."/>
            <person name="Fahlgren N."/>
            <person name="Fischbach M.A."/>
            <person name="Fugelstad J."/>
            <person name="Gilroy E.M."/>
            <person name="Gnerre S."/>
            <person name="Green P.J."/>
            <person name="Grenville-Briggs L.J."/>
            <person name="Griffith J."/>
            <person name="Grunwald N.J."/>
            <person name="Horn K."/>
            <person name="Horner N.R."/>
            <person name="Hu C.H."/>
            <person name="Huitema E."/>
            <person name="Jeong D.H."/>
            <person name="Jones A.M."/>
            <person name="Jones J.D."/>
            <person name="Jones R.W."/>
            <person name="Karlsson E.K."/>
            <person name="Kunjeti S.G."/>
            <person name="Lamour K."/>
            <person name="Liu Z."/>
            <person name="Ma L."/>
            <person name="Maclean D."/>
            <person name="Chibucos M.C."/>
            <person name="McDonald H."/>
            <person name="McWalters J."/>
            <person name="Meijer H.J."/>
            <person name="Morgan W."/>
            <person name="Morris P.F."/>
            <person name="Munro C.A."/>
            <person name="O'Neill K."/>
            <person name="Ospina-Giraldo M."/>
            <person name="Pinzon A."/>
            <person name="Pritchard L."/>
            <person name="Ramsahoye B."/>
            <person name="Ren Q."/>
            <person name="Restrepo S."/>
            <person name="Roy S."/>
            <person name="Sadanandom A."/>
            <person name="Savidor A."/>
            <person name="Schornack S."/>
            <person name="Schwartz D.C."/>
            <person name="Schumann U.D."/>
            <person name="Schwessinger B."/>
            <person name="Seyer L."/>
            <person name="Sharpe T."/>
            <person name="Silvar C."/>
            <person name="Song J."/>
            <person name="Studholme D.J."/>
            <person name="Sykes S."/>
            <person name="Thines M."/>
            <person name="van de Vondervoort P.J."/>
            <person name="Phuntumart V."/>
            <person name="Wawra S."/>
            <person name="Weide R."/>
            <person name="Win J."/>
            <person name="Young C."/>
            <person name="Zhou S."/>
            <person name="Fry W."/>
            <person name="Meyers B.C."/>
            <person name="van West P."/>
            <person name="Ristaino J."/>
            <person name="Govers F."/>
            <person name="Birch P.R."/>
            <person name="Whisson S.C."/>
            <person name="Judelson H.S."/>
            <person name="Nusbaum C."/>
        </authorList>
    </citation>
    <scope>NUCLEOTIDE SEQUENCE [LARGE SCALE GENOMIC DNA]</scope>
    <source>
        <strain evidence="9">T30-4</strain>
    </source>
</reference>
<feature type="domain" description="Cullin family profile" evidence="6">
    <location>
        <begin position="399"/>
        <end position="634"/>
    </location>
</feature>
<feature type="region of interest" description="Disordered" evidence="5">
    <location>
        <begin position="1"/>
        <end position="28"/>
    </location>
</feature>
<dbReference type="GO" id="GO:0006511">
    <property type="term" value="P:ubiquitin-dependent protein catabolic process"/>
    <property type="evidence" value="ECO:0007669"/>
    <property type="project" value="InterPro"/>
</dbReference>
<dbReference type="InterPro" id="IPR045093">
    <property type="entry name" value="Cullin"/>
</dbReference>
<dbReference type="FunFam" id="3.30.230.130:FF:000006">
    <property type="entry name" value="Cullin-4 like"/>
    <property type="match status" value="1"/>
</dbReference>
<dbReference type="InterPro" id="IPR036388">
    <property type="entry name" value="WH-like_DNA-bd_sf"/>
</dbReference>
<dbReference type="STRING" id="403677.D0N4B2"/>
<evidence type="ECO:0000256" key="5">
    <source>
        <dbReference type="SAM" id="MobiDB-lite"/>
    </source>
</evidence>
<dbReference type="eggNOG" id="KOG2167">
    <property type="taxonomic scope" value="Eukaryota"/>
</dbReference>
<keyword evidence="9" id="KW-1185">Reference proteome</keyword>
<dbReference type="PROSITE" id="PS50164">
    <property type="entry name" value="GIY_YIG"/>
    <property type="match status" value="1"/>
</dbReference>
<dbReference type="InterPro" id="IPR059120">
    <property type="entry name" value="Cullin-like_AB"/>
</dbReference>
<dbReference type="Proteomes" id="UP000006643">
    <property type="component" value="Unassembled WGS sequence"/>
</dbReference>
<dbReference type="EMBL" id="DS028125">
    <property type="protein sequence ID" value="EEY69720.1"/>
    <property type="molecule type" value="Genomic_DNA"/>
</dbReference>
<dbReference type="InterPro" id="IPR036390">
    <property type="entry name" value="WH_DNA-bd_sf"/>
</dbReference>
<comment type="similarity">
    <text evidence="1 3 4">Belongs to the cullin family.</text>
</comment>
<evidence type="ECO:0000259" key="6">
    <source>
        <dbReference type="PROSITE" id="PS50069"/>
    </source>
</evidence>
<dbReference type="Gene3D" id="3.40.1440.10">
    <property type="entry name" value="GIY-YIG endonuclease"/>
    <property type="match status" value="1"/>
</dbReference>
<evidence type="ECO:0000313" key="9">
    <source>
        <dbReference type="Proteomes" id="UP000006643"/>
    </source>
</evidence>
<accession>D0N4B2</accession>
<dbReference type="InterPro" id="IPR035901">
    <property type="entry name" value="GIY-YIG_endonuc_sf"/>
</dbReference>
<dbReference type="Pfam" id="PF10557">
    <property type="entry name" value="Cullin_Nedd8"/>
    <property type="match status" value="1"/>
</dbReference>